<dbReference type="AlphaFoldDB" id="A0A0K8TDD2"/>
<feature type="non-terminal residue" evidence="1">
    <location>
        <position position="1"/>
    </location>
</feature>
<name>A0A0K8TDD2_LYGHE</name>
<dbReference type="EMBL" id="GBRD01002249">
    <property type="protein sequence ID" value="JAG63572.1"/>
    <property type="molecule type" value="Transcribed_RNA"/>
</dbReference>
<sequence length="166" mass="18452">NVSVFSELKNLVGQEVGKQVNECIRELCDILREDLKKELVTVLRQSESEPLVSTRPTQVTVGTASSSSRFWSPRTFDGSADWCAYICQFEAIAKTNGWSDQQKALGLATALSGPALTTLLELPSQYNYDDLLGALEDRYGIYNHPELCLALLQTRTQLPSEDVTTY</sequence>
<organism evidence="1">
    <name type="scientific">Lygus hesperus</name>
    <name type="common">Western plant bug</name>
    <dbReference type="NCBI Taxonomy" id="30085"/>
    <lineage>
        <taxon>Eukaryota</taxon>
        <taxon>Metazoa</taxon>
        <taxon>Ecdysozoa</taxon>
        <taxon>Arthropoda</taxon>
        <taxon>Hexapoda</taxon>
        <taxon>Insecta</taxon>
        <taxon>Pterygota</taxon>
        <taxon>Neoptera</taxon>
        <taxon>Paraneoptera</taxon>
        <taxon>Hemiptera</taxon>
        <taxon>Heteroptera</taxon>
        <taxon>Panheteroptera</taxon>
        <taxon>Cimicomorpha</taxon>
        <taxon>Miridae</taxon>
        <taxon>Mirini</taxon>
        <taxon>Lygus</taxon>
    </lineage>
</organism>
<feature type="non-terminal residue" evidence="1">
    <location>
        <position position="166"/>
    </location>
</feature>
<dbReference type="PANTHER" id="PTHR45823">
    <property type="entry name" value="T-SNARE COILED-COIL HOMOLOGY DOMAIN-CONTAINING PROTEIN"/>
    <property type="match status" value="1"/>
</dbReference>
<reference evidence="1" key="1">
    <citation type="submission" date="2014-09" db="EMBL/GenBank/DDBJ databases">
        <authorList>
            <person name="Magalhaes I.L.F."/>
            <person name="Oliveira U."/>
            <person name="Santos F.R."/>
            <person name="Vidigal T.H.D.A."/>
            <person name="Brescovit A.D."/>
            <person name="Santos A.J."/>
        </authorList>
    </citation>
    <scope>NUCLEOTIDE SEQUENCE</scope>
</reference>
<accession>A0A0K8TDD2</accession>
<evidence type="ECO:0000313" key="1">
    <source>
        <dbReference type="EMBL" id="JAG63572.1"/>
    </source>
</evidence>
<dbReference type="PANTHER" id="PTHR45823:SF1">
    <property type="entry name" value="T-SNARE COILED-COIL HOMOLOGY DOMAIN-CONTAINING PROTEIN"/>
    <property type="match status" value="1"/>
</dbReference>
<proteinExistence type="predicted"/>
<protein>
    <submittedName>
        <fullName evidence="1">Uncharacterized protein</fullName>
    </submittedName>
</protein>